<sequence>MTWLRGPAPRFAAVVALALVLGACVSRPTRTAPPTAQEVATGEAWQRARHVALEGATRWSLSGRIAVSANGKGGSGRIDWTQDGDRFDIALGAPVTRQSWRLSGDATLARLEGLEGGPREGADAQRLLQEATGWRIPVGALRDWARGLPSTQATGGVETYGSDGRLARVTQSGWVLEFQDWHPATAERPDMPKRIFARSGDATVRLLIDEWQLVAAGPAGEAPRSGSDAVPE</sequence>
<keyword evidence="6 13" id="KW-0732">Signal</keyword>
<evidence type="ECO:0000256" key="6">
    <source>
        <dbReference type="ARBA" id="ARBA00022729"/>
    </source>
</evidence>
<evidence type="ECO:0000256" key="8">
    <source>
        <dbReference type="ARBA" id="ARBA00023136"/>
    </source>
</evidence>
<evidence type="ECO:0000256" key="2">
    <source>
        <dbReference type="ARBA" id="ARBA00009696"/>
    </source>
</evidence>
<dbReference type="CDD" id="cd16326">
    <property type="entry name" value="LolB"/>
    <property type="match status" value="1"/>
</dbReference>
<accession>A0A975AU54</accession>
<dbReference type="HAMAP" id="MF_00233">
    <property type="entry name" value="LolB"/>
    <property type="match status" value="1"/>
</dbReference>
<evidence type="ECO:0000256" key="3">
    <source>
        <dbReference type="ARBA" id="ARBA00011245"/>
    </source>
</evidence>
<evidence type="ECO:0000256" key="14">
    <source>
        <dbReference type="SAM" id="SignalP"/>
    </source>
</evidence>
<comment type="subcellular location">
    <subcellularLocation>
        <location evidence="1 13">Cell outer membrane</location>
        <topology evidence="1 13">Lipid-anchor</topology>
    </subcellularLocation>
</comment>
<dbReference type="PROSITE" id="PS51257">
    <property type="entry name" value="PROKAR_LIPOPROTEIN"/>
    <property type="match status" value="1"/>
</dbReference>
<evidence type="ECO:0000256" key="1">
    <source>
        <dbReference type="ARBA" id="ARBA00004459"/>
    </source>
</evidence>
<dbReference type="GO" id="GO:0044874">
    <property type="term" value="P:lipoprotein localization to outer membrane"/>
    <property type="evidence" value="ECO:0007669"/>
    <property type="project" value="UniProtKB-UniRule"/>
</dbReference>
<dbReference type="InterPro" id="IPR004565">
    <property type="entry name" value="OM_lipoprot_LolB"/>
</dbReference>
<keyword evidence="10 13" id="KW-0143">Chaperone</keyword>
<keyword evidence="5 13" id="KW-0813">Transport</keyword>
<dbReference type="Gene3D" id="2.50.20.10">
    <property type="entry name" value="Lipoprotein localisation LolA/LolB/LppX"/>
    <property type="match status" value="1"/>
</dbReference>
<dbReference type="Pfam" id="PF03550">
    <property type="entry name" value="LolB"/>
    <property type="match status" value="1"/>
</dbReference>
<feature type="signal peptide" evidence="14">
    <location>
        <begin position="1"/>
        <end position="31"/>
    </location>
</feature>
<dbReference type="SUPFAM" id="SSF89392">
    <property type="entry name" value="Prokaryotic lipoproteins and lipoprotein localization factors"/>
    <property type="match status" value="1"/>
</dbReference>
<dbReference type="RefSeq" id="WP_200610697.1">
    <property type="nucleotide sequence ID" value="NZ_CP071518.1"/>
</dbReference>
<evidence type="ECO:0000313" key="16">
    <source>
        <dbReference type="Proteomes" id="UP000639274"/>
    </source>
</evidence>
<reference evidence="15 16" key="1">
    <citation type="submission" date="2021-03" db="EMBL/GenBank/DDBJ databases">
        <title>Lysobacter sp. nov. isolated from soil of gangwondo yeongwol, south Korea.</title>
        <authorList>
            <person name="Kim K.R."/>
            <person name="Kim K.H."/>
            <person name="Jeon C.O."/>
        </authorList>
    </citation>
    <scope>NUCLEOTIDE SEQUENCE [LARGE SCALE GENOMIC DNA]</scope>
    <source>
        <strain evidence="15 16">R19</strain>
    </source>
</reference>
<comment type="function">
    <text evidence="13">Plays a critical role in the incorporation of lipoproteins in the outer membrane after they are released by the LolA protein.</text>
</comment>
<dbReference type="GO" id="GO:0009279">
    <property type="term" value="C:cell outer membrane"/>
    <property type="evidence" value="ECO:0007669"/>
    <property type="project" value="UniProtKB-SubCell"/>
</dbReference>
<keyword evidence="12 13" id="KW-0449">Lipoprotein</keyword>
<evidence type="ECO:0000256" key="9">
    <source>
        <dbReference type="ARBA" id="ARBA00023139"/>
    </source>
</evidence>
<feature type="chain" id="PRO_5037837152" description="Outer-membrane lipoprotein LolB" evidence="14">
    <location>
        <begin position="32"/>
        <end position="232"/>
    </location>
</feature>
<evidence type="ECO:0000256" key="10">
    <source>
        <dbReference type="ARBA" id="ARBA00023186"/>
    </source>
</evidence>
<keyword evidence="11 13" id="KW-0998">Cell outer membrane</keyword>
<keyword evidence="16" id="KW-1185">Reference proteome</keyword>
<evidence type="ECO:0000256" key="13">
    <source>
        <dbReference type="HAMAP-Rule" id="MF_00233"/>
    </source>
</evidence>
<dbReference type="InterPro" id="IPR029046">
    <property type="entry name" value="LolA/LolB/LppX"/>
</dbReference>
<comment type="subunit">
    <text evidence="3 13">Monomer.</text>
</comment>
<evidence type="ECO:0000256" key="12">
    <source>
        <dbReference type="ARBA" id="ARBA00023288"/>
    </source>
</evidence>
<gene>
    <name evidence="13 15" type="primary">lolB</name>
    <name evidence="15" type="ORF">I8J32_008345</name>
</gene>
<dbReference type="EMBL" id="CP071518">
    <property type="protein sequence ID" value="QSX79825.1"/>
    <property type="molecule type" value="Genomic_DNA"/>
</dbReference>
<dbReference type="NCBIfam" id="TIGR00548">
    <property type="entry name" value="lolB"/>
    <property type="match status" value="1"/>
</dbReference>
<proteinExistence type="inferred from homology"/>
<keyword evidence="8 13" id="KW-0472">Membrane</keyword>
<protein>
    <recommendedName>
        <fullName evidence="4 13">Outer-membrane lipoprotein LolB</fullName>
    </recommendedName>
</protein>
<evidence type="ECO:0000256" key="7">
    <source>
        <dbReference type="ARBA" id="ARBA00022927"/>
    </source>
</evidence>
<dbReference type="Proteomes" id="UP000639274">
    <property type="component" value="Chromosome"/>
</dbReference>
<keyword evidence="7 13" id="KW-0653">Protein transport</keyword>
<evidence type="ECO:0000256" key="4">
    <source>
        <dbReference type="ARBA" id="ARBA00016202"/>
    </source>
</evidence>
<organism evidence="15 16">
    <name type="scientific">Agrilutibacter solisilvae</name>
    <dbReference type="NCBI Taxonomy" id="2763317"/>
    <lineage>
        <taxon>Bacteria</taxon>
        <taxon>Pseudomonadati</taxon>
        <taxon>Pseudomonadota</taxon>
        <taxon>Gammaproteobacteria</taxon>
        <taxon>Lysobacterales</taxon>
        <taxon>Lysobacteraceae</taxon>
        <taxon>Agrilutibacter</taxon>
    </lineage>
</organism>
<evidence type="ECO:0000256" key="5">
    <source>
        <dbReference type="ARBA" id="ARBA00022448"/>
    </source>
</evidence>
<keyword evidence="9 13" id="KW-0564">Palmitate</keyword>
<dbReference type="AlphaFoldDB" id="A0A975AU54"/>
<evidence type="ECO:0000256" key="11">
    <source>
        <dbReference type="ARBA" id="ARBA00023237"/>
    </source>
</evidence>
<dbReference type="KEGG" id="lsf:I8J32_008345"/>
<dbReference type="GO" id="GO:0015031">
    <property type="term" value="P:protein transport"/>
    <property type="evidence" value="ECO:0007669"/>
    <property type="project" value="UniProtKB-KW"/>
</dbReference>
<name>A0A975AU54_9GAMM</name>
<evidence type="ECO:0000313" key="15">
    <source>
        <dbReference type="EMBL" id="QSX79825.1"/>
    </source>
</evidence>
<comment type="similarity">
    <text evidence="2 13">Belongs to the LolB family.</text>
</comment>